<name>A0A497EZJ5_9CREN</name>
<protein>
    <submittedName>
        <fullName evidence="1">Uncharacterized protein</fullName>
    </submittedName>
</protein>
<comment type="caution">
    <text evidence="1">The sequence shown here is derived from an EMBL/GenBank/DDBJ whole genome shotgun (WGS) entry which is preliminary data.</text>
</comment>
<evidence type="ECO:0000313" key="2">
    <source>
        <dbReference type="Proteomes" id="UP000269499"/>
    </source>
</evidence>
<gene>
    <name evidence="1" type="ORF">DRJ26_04775</name>
</gene>
<reference evidence="1 2" key="1">
    <citation type="submission" date="2018-06" db="EMBL/GenBank/DDBJ databases">
        <title>Extensive metabolic versatility and redundancy in microbially diverse, dynamic hydrothermal sediments.</title>
        <authorList>
            <person name="Dombrowski N."/>
            <person name="Teske A."/>
            <person name="Baker B.J."/>
        </authorList>
    </citation>
    <scope>NUCLEOTIDE SEQUENCE [LARGE SCALE GENOMIC DNA]</scope>
    <source>
        <strain evidence="1">B20_G2</strain>
    </source>
</reference>
<accession>A0A497EZJ5</accession>
<proteinExistence type="predicted"/>
<evidence type="ECO:0000313" key="1">
    <source>
        <dbReference type="EMBL" id="RLE52431.1"/>
    </source>
</evidence>
<organism evidence="1 2">
    <name type="scientific">Thermoproteota archaeon</name>
    <dbReference type="NCBI Taxonomy" id="2056631"/>
    <lineage>
        <taxon>Archaea</taxon>
        <taxon>Thermoproteota</taxon>
    </lineage>
</organism>
<dbReference type="AlphaFoldDB" id="A0A497EZJ5"/>
<sequence length="87" mass="10099">MKSKYIKQIIKGCGEKVNFILILKWEHKDEALKKILEKCSEKQNMAGLYVKGLIDGIELNIFATGKILIRGIEDEEKLNKFLKEIFE</sequence>
<dbReference type="Proteomes" id="UP000269499">
    <property type="component" value="Unassembled WGS sequence"/>
</dbReference>
<dbReference type="EMBL" id="QMRA01000119">
    <property type="protein sequence ID" value="RLE52431.1"/>
    <property type="molecule type" value="Genomic_DNA"/>
</dbReference>